<organism evidence="2 3">
    <name type="scientific">Arthrobotrys musiformis</name>
    <dbReference type="NCBI Taxonomy" id="47236"/>
    <lineage>
        <taxon>Eukaryota</taxon>
        <taxon>Fungi</taxon>
        <taxon>Dikarya</taxon>
        <taxon>Ascomycota</taxon>
        <taxon>Pezizomycotina</taxon>
        <taxon>Orbiliomycetes</taxon>
        <taxon>Orbiliales</taxon>
        <taxon>Orbiliaceae</taxon>
        <taxon>Arthrobotrys</taxon>
    </lineage>
</organism>
<evidence type="ECO:0000313" key="3">
    <source>
        <dbReference type="Proteomes" id="UP001370758"/>
    </source>
</evidence>
<reference evidence="2 3" key="1">
    <citation type="submission" date="2023-08" db="EMBL/GenBank/DDBJ databases">
        <authorList>
            <person name="Palmer J.M."/>
        </authorList>
    </citation>
    <scope>NUCLEOTIDE SEQUENCE [LARGE SCALE GENOMIC DNA]</scope>
    <source>
        <strain evidence="2 3">TWF481</strain>
    </source>
</reference>
<gene>
    <name evidence="2" type="ORF">TWF481_007615</name>
</gene>
<comment type="caution">
    <text evidence="2">The sequence shown here is derived from an EMBL/GenBank/DDBJ whole genome shotgun (WGS) entry which is preliminary data.</text>
</comment>
<evidence type="ECO:0000313" key="2">
    <source>
        <dbReference type="EMBL" id="KAK6505723.1"/>
    </source>
</evidence>
<keyword evidence="1" id="KW-1133">Transmembrane helix</keyword>
<keyword evidence="1" id="KW-0812">Transmembrane</keyword>
<evidence type="ECO:0000256" key="1">
    <source>
        <dbReference type="SAM" id="Phobius"/>
    </source>
</evidence>
<feature type="transmembrane region" description="Helical" evidence="1">
    <location>
        <begin position="62"/>
        <end position="78"/>
    </location>
</feature>
<dbReference type="AlphaFoldDB" id="A0AAV9WE11"/>
<feature type="transmembrane region" description="Helical" evidence="1">
    <location>
        <begin position="34"/>
        <end position="55"/>
    </location>
</feature>
<protein>
    <submittedName>
        <fullName evidence="2">Uncharacterized protein</fullName>
    </submittedName>
</protein>
<dbReference type="Proteomes" id="UP001370758">
    <property type="component" value="Unassembled WGS sequence"/>
</dbReference>
<accession>A0AAV9WE11</accession>
<dbReference type="EMBL" id="JAVHJL010000004">
    <property type="protein sequence ID" value="KAK6505723.1"/>
    <property type="molecule type" value="Genomic_DNA"/>
</dbReference>
<keyword evidence="3" id="KW-1185">Reference proteome</keyword>
<proteinExistence type="predicted"/>
<name>A0AAV9WE11_9PEZI</name>
<keyword evidence="1" id="KW-0472">Membrane</keyword>
<sequence length="82" mass="8938">MDFRSGLQTFNVNSSIIEGHITYFEVPLKVNPRIIGFLSIVETMMKLPASIVALATKGSTGAFALLSAIIAAVVWYFTKEEA</sequence>